<dbReference type="InterPro" id="IPR037185">
    <property type="entry name" value="EmrE-like"/>
</dbReference>
<keyword evidence="4" id="KW-1185">Reference proteome</keyword>
<keyword evidence="1" id="KW-0812">Transmembrane</keyword>
<feature type="transmembrane region" description="Helical" evidence="1">
    <location>
        <begin position="272"/>
        <end position="290"/>
    </location>
</feature>
<dbReference type="SUPFAM" id="SSF103481">
    <property type="entry name" value="Multidrug resistance efflux transporter EmrE"/>
    <property type="match status" value="2"/>
</dbReference>
<feature type="transmembrane region" description="Helical" evidence="1">
    <location>
        <begin position="133"/>
        <end position="152"/>
    </location>
</feature>
<feature type="transmembrane region" description="Helical" evidence="1">
    <location>
        <begin position="79"/>
        <end position="98"/>
    </location>
</feature>
<feature type="transmembrane region" description="Helical" evidence="1">
    <location>
        <begin position="215"/>
        <end position="232"/>
    </location>
</feature>
<feature type="transmembrane region" description="Helical" evidence="1">
    <location>
        <begin position="36"/>
        <end position="58"/>
    </location>
</feature>
<gene>
    <name evidence="3" type="ORF">FP2506_08666</name>
</gene>
<dbReference type="eggNOG" id="COG0697">
    <property type="taxonomic scope" value="Bacteria"/>
</dbReference>
<dbReference type="Proteomes" id="UP000004310">
    <property type="component" value="Unassembled WGS sequence"/>
</dbReference>
<organism evidence="3 4">
    <name type="scientific">Fulvimarina pelagi HTCC2506</name>
    <dbReference type="NCBI Taxonomy" id="314231"/>
    <lineage>
        <taxon>Bacteria</taxon>
        <taxon>Pseudomonadati</taxon>
        <taxon>Pseudomonadota</taxon>
        <taxon>Alphaproteobacteria</taxon>
        <taxon>Hyphomicrobiales</taxon>
        <taxon>Aurantimonadaceae</taxon>
        <taxon>Fulvimarina</taxon>
    </lineage>
</organism>
<dbReference type="Pfam" id="PF00892">
    <property type="entry name" value="EamA"/>
    <property type="match status" value="2"/>
</dbReference>
<dbReference type="GO" id="GO:0016020">
    <property type="term" value="C:membrane"/>
    <property type="evidence" value="ECO:0007669"/>
    <property type="project" value="InterPro"/>
</dbReference>
<feature type="transmembrane region" description="Helical" evidence="1">
    <location>
        <begin position="12"/>
        <end position="30"/>
    </location>
</feature>
<dbReference type="AlphaFoldDB" id="Q0G613"/>
<feature type="domain" description="EamA" evidence="2">
    <location>
        <begin position="158"/>
        <end position="288"/>
    </location>
</feature>
<keyword evidence="1" id="KW-1133">Transmembrane helix</keyword>
<dbReference type="PANTHER" id="PTHR22911">
    <property type="entry name" value="ACYL-MALONYL CONDENSING ENZYME-RELATED"/>
    <property type="match status" value="1"/>
</dbReference>
<feature type="transmembrane region" description="Helical" evidence="1">
    <location>
        <begin position="189"/>
        <end position="209"/>
    </location>
</feature>
<accession>Q0G613</accession>
<dbReference type="RefSeq" id="WP_007066875.1">
    <property type="nucleotide sequence ID" value="NZ_DS022272.1"/>
</dbReference>
<sequence>MVGLVSNANEDRAALAIGMMLLAYLGFSGIDTSAKWLGLVGLPALQIAFMRYFTHFVISTALIAKDGIGMDRFRSERTGLVLIRAGFLAGSTCANFVAVRYLPLTLTATIMFSSPIIICALSGPILGERVGPWRWAAIIVGFLGVLIAIRPFDAEFHWAVFLSLAGAFCVALYTLLTRKLAGSVHHETMQFYSGVVGTVCLAPFAFLFWEMPQTWLATVLLVAIGGFGWFGHEMLTRAHNYADASALTPFTYVFIVYLTIASILVFDEWPGAWTLVGAAIVAGAGLVIWFRERRLERIRRRNSAPATCGVG</sequence>
<name>Q0G613_9HYPH</name>
<feature type="transmembrane region" description="Helical" evidence="1">
    <location>
        <begin position="244"/>
        <end position="266"/>
    </location>
</feature>
<feature type="domain" description="EamA" evidence="2">
    <location>
        <begin position="16"/>
        <end position="148"/>
    </location>
</feature>
<evidence type="ECO:0000256" key="1">
    <source>
        <dbReference type="SAM" id="Phobius"/>
    </source>
</evidence>
<reference evidence="3 4" key="1">
    <citation type="journal article" date="2010" name="J. Bacteriol.">
        <title>Genome sequence of Fulvimarina pelagi HTCC2506T, a Mn(II)-oxidizing alphaproteobacterium possessing an aerobic anoxygenic photosynthetic gene cluster and Xanthorhodopsin.</title>
        <authorList>
            <person name="Kang I."/>
            <person name="Oh H.M."/>
            <person name="Lim S.I."/>
            <person name="Ferriera S."/>
            <person name="Giovannoni S.J."/>
            <person name="Cho J.C."/>
        </authorList>
    </citation>
    <scope>NUCLEOTIDE SEQUENCE [LARGE SCALE GENOMIC DNA]</scope>
    <source>
        <strain evidence="3 4">HTCC2506</strain>
    </source>
</reference>
<keyword evidence="1" id="KW-0472">Membrane</keyword>
<dbReference type="HOGENOM" id="CLU_032828_2_2_5"/>
<dbReference type="PANTHER" id="PTHR22911:SF103">
    <property type="entry name" value="BLR2811 PROTEIN"/>
    <property type="match status" value="1"/>
</dbReference>
<dbReference type="EMBL" id="AATP01000001">
    <property type="protein sequence ID" value="EAU42901.1"/>
    <property type="molecule type" value="Genomic_DNA"/>
</dbReference>
<feature type="transmembrane region" description="Helical" evidence="1">
    <location>
        <begin position="158"/>
        <end position="177"/>
    </location>
</feature>
<evidence type="ECO:0000313" key="4">
    <source>
        <dbReference type="Proteomes" id="UP000004310"/>
    </source>
</evidence>
<comment type="caution">
    <text evidence="3">The sequence shown here is derived from an EMBL/GenBank/DDBJ whole genome shotgun (WGS) entry which is preliminary data.</text>
</comment>
<proteinExistence type="predicted"/>
<evidence type="ECO:0000313" key="3">
    <source>
        <dbReference type="EMBL" id="EAU42901.1"/>
    </source>
</evidence>
<feature type="transmembrane region" description="Helical" evidence="1">
    <location>
        <begin position="104"/>
        <end position="126"/>
    </location>
</feature>
<evidence type="ECO:0000259" key="2">
    <source>
        <dbReference type="Pfam" id="PF00892"/>
    </source>
</evidence>
<dbReference type="InterPro" id="IPR000620">
    <property type="entry name" value="EamA_dom"/>
</dbReference>
<protein>
    <recommendedName>
        <fullName evidence="2">EamA domain-containing protein</fullName>
    </recommendedName>
</protein>